<feature type="compositionally biased region" description="Basic and acidic residues" evidence="1">
    <location>
        <begin position="382"/>
        <end position="395"/>
    </location>
</feature>
<evidence type="ECO:0000313" key="2">
    <source>
        <dbReference type="EMBL" id="QJW84630.1"/>
    </source>
</evidence>
<evidence type="ECO:0000256" key="1">
    <source>
        <dbReference type="SAM" id="MobiDB-lite"/>
    </source>
</evidence>
<keyword evidence="3" id="KW-1185">Reference proteome</keyword>
<organism evidence="2 3">
    <name type="scientific">Ramlibacter terrae</name>
    <dbReference type="NCBI Taxonomy" id="2732511"/>
    <lineage>
        <taxon>Bacteria</taxon>
        <taxon>Pseudomonadati</taxon>
        <taxon>Pseudomonadota</taxon>
        <taxon>Betaproteobacteria</taxon>
        <taxon>Burkholderiales</taxon>
        <taxon>Comamonadaceae</taxon>
        <taxon>Ramlibacter</taxon>
    </lineage>
</organism>
<dbReference type="EMBL" id="CP053418">
    <property type="protein sequence ID" value="QJW84630.1"/>
    <property type="molecule type" value="Genomic_DNA"/>
</dbReference>
<name>A0ABX6P3E9_9BURK</name>
<reference evidence="2 3" key="1">
    <citation type="submission" date="2020-05" db="EMBL/GenBank/DDBJ databases">
        <title>Ramlibacter rhizophilus sp. nov., isolated from rhizosphere soil of national flower Mugunghwa from South Korea.</title>
        <authorList>
            <person name="Zheng-Fei Y."/>
            <person name="Huan T."/>
        </authorList>
    </citation>
    <scope>NUCLEOTIDE SEQUENCE [LARGE SCALE GENOMIC DNA]</scope>
    <source>
        <strain evidence="2 3">H242</strain>
    </source>
</reference>
<accession>A0ABX6P3E9</accession>
<evidence type="ECO:0000313" key="3">
    <source>
        <dbReference type="Proteomes" id="UP000500826"/>
    </source>
</evidence>
<feature type="region of interest" description="Disordered" evidence="1">
    <location>
        <begin position="374"/>
        <end position="416"/>
    </location>
</feature>
<dbReference type="Proteomes" id="UP000500826">
    <property type="component" value="Chromosome"/>
</dbReference>
<gene>
    <name evidence="2" type="ORF">HK414_15915</name>
</gene>
<proteinExistence type="predicted"/>
<sequence length="435" mass="42031">MIELAAGGDLLQDADVQAQGAGKTITLRAVGDLVMADGTQVTSADANIALVAGGNLTVSLVDAGSAGVRASAANIIDGDDDTDIVAGSALLTATGAIGSDSDTLDLSVNTLTAKATTGGLFIAEANGLVIDSVSIAVDTVATTGVSSTGTATTREDLVAGGALVITVALGDLTLTANTGMVDAGGVALLQAAGAITANASVTAGSHLSVLGASLTQAAAGDFVSEGGSIDVQATSGAITMADGAMAQSSGGNIRYAASGAITVGLLDARSTGARGSVSIVSGAAITDNAGETSVDVYANVLRLNAVSGIATGSEQLETQATLLSADGGTGGVYLSETNALEIGATGDISVNRVGTGGLTATATATGGHGRVAVRHRSGGHASGRDHRNGRADGHGDGFGQPAKLSARKWSTTTGTARTVSSTVTAATGDLRRHAA</sequence>
<evidence type="ECO:0008006" key="4">
    <source>
        <dbReference type="Google" id="ProtNLM"/>
    </source>
</evidence>
<protein>
    <recommendedName>
        <fullName evidence="4">S-layer family protein</fullName>
    </recommendedName>
</protein>